<evidence type="ECO:0000313" key="2">
    <source>
        <dbReference type="Ensembl" id="ENSCPBP00000013180.1"/>
    </source>
</evidence>
<dbReference type="InterPro" id="IPR013783">
    <property type="entry name" value="Ig-like_fold"/>
</dbReference>
<dbReference type="GeneTree" id="ENSGT01030000237106"/>
<dbReference type="SUPFAM" id="SSF48726">
    <property type="entry name" value="Immunoglobulin"/>
    <property type="match status" value="1"/>
</dbReference>
<dbReference type="PRINTS" id="PR01870">
    <property type="entry name" value="CD2ANTIGEN"/>
</dbReference>
<proteinExistence type="predicted"/>
<organism evidence="2 3">
    <name type="scientific">Chrysemys picta bellii</name>
    <name type="common">Western painted turtle</name>
    <name type="synonym">Emys bellii</name>
    <dbReference type="NCBI Taxonomy" id="8478"/>
    <lineage>
        <taxon>Eukaryota</taxon>
        <taxon>Metazoa</taxon>
        <taxon>Chordata</taxon>
        <taxon>Craniata</taxon>
        <taxon>Vertebrata</taxon>
        <taxon>Euteleostomi</taxon>
        <taxon>Archelosauria</taxon>
        <taxon>Testudinata</taxon>
        <taxon>Testudines</taxon>
        <taxon>Cryptodira</taxon>
        <taxon>Durocryptodira</taxon>
        <taxon>Testudinoidea</taxon>
        <taxon>Emydidae</taxon>
        <taxon>Chrysemys</taxon>
    </lineage>
</organism>
<reference evidence="2" key="1">
    <citation type="submission" date="2025-08" db="UniProtKB">
        <authorList>
            <consortium name="Ensembl"/>
        </authorList>
    </citation>
    <scope>IDENTIFICATION</scope>
</reference>
<dbReference type="Ensembl" id="ENSCPBT00000015656.1">
    <property type="protein sequence ID" value="ENSCPBP00000013180.1"/>
    <property type="gene ID" value="ENSCPBG00000009895.1"/>
</dbReference>
<reference evidence="2" key="2">
    <citation type="submission" date="2025-09" db="UniProtKB">
        <authorList>
            <consortium name="Ensembl"/>
        </authorList>
    </citation>
    <scope>IDENTIFICATION</scope>
</reference>
<name>A0A8C3FSG8_CHRPI</name>
<dbReference type="InterPro" id="IPR036179">
    <property type="entry name" value="Ig-like_dom_sf"/>
</dbReference>
<protein>
    <recommendedName>
        <fullName evidence="1">Immunoglobulin I-set domain-containing protein</fullName>
    </recommendedName>
</protein>
<feature type="domain" description="Immunoglobulin I-set" evidence="1">
    <location>
        <begin position="37"/>
        <end position="105"/>
    </location>
</feature>
<dbReference type="Gene3D" id="2.60.40.10">
    <property type="entry name" value="Immunoglobulins"/>
    <property type="match status" value="1"/>
</dbReference>
<keyword evidence="3" id="KW-1185">Reference proteome</keyword>
<dbReference type="InterPro" id="IPR013098">
    <property type="entry name" value="Ig_I-set"/>
</dbReference>
<sequence>NSFSCIVLPLFEGSANKIDTEYGIRNGSVFLNITGFKEEKQQEVIWLKNSSRLAKGKGSDVKYYKAGKKYELFPNGTLKINRLVEEDSGNYKVTVYNVTGQLQVEENFILSVQGESPSMSLQP</sequence>
<dbReference type="Proteomes" id="UP000694380">
    <property type="component" value="Unplaced"/>
</dbReference>
<evidence type="ECO:0000259" key="1">
    <source>
        <dbReference type="Pfam" id="PF07679"/>
    </source>
</evidence>
<evidence type="ECO:0000313" key="3">
    <source>
        <dbReference type="Proteomes" id="UP000694380"/>
    </source>
</evidence>
<dbReference type="AlphaFoldDB" id="A0A8C3FSG8"/>
<dbReference type="InterPro" id="IPR015632">
    <property type="entry name" value="CD2"/>
</dbReference>
<accession>A0A8C3FSG8</accession>
<dbReference type="Pfam" id="PF07679">
    <property type="entry name" value="I-set"/>
    <property type="match status" value="1"/>
</dbReference>